<dbReference type="Proteomes" id="UP000654257">
    <property type="component" value="Unassembled WGS sequence"/>
</dbReference>
<gene>
    <name evidence="1" type="ORF">GCM10007304_23180</name>
</gene>
<proteinExistence type="predicted"/>
<dbReference type="SUPFAM" id="SSF56399">
    <property type="entry name" value="ADP-ribosylation"/>
    <property type="match status" value="1"/>
</dbReference>
<organism evidence="1 2">
    <name type="scientific">Rhodococcoides trifolii</name>
    <dbReference type="NCBI Taxonomy" id="908250"/>
    <lineage>
        <taxon>Bacteria</taxon>
        <taxon>Bacillati</taxon>
        <taxon>Actinomycetota</taxon>
        <taxon>Actinomycetes</taxon>
        <taxon>Mycobacteriales</taxon>
        <taxon>Nocardiaceae</taxon>
        <taxon>Rhodococcoides</taxon>
    </lineage>
</organism>
<sequence length="123" mass="13126">MTDTSAPHAALVHICTLSDWLACKGTGEHRPPSLDEHGFVHLSTPAQVHLPANRIFAGRRDLVLLRLDPSRLGSPVKWEPGVPTDPGGMLFPHLYGPLPASAVTAVVDYRPDESGVFSAAATN</sequence>
<name>A0A917D2D0_9NOCA</name>
<dbReference type="AlphaFoldDB" id="A0A917D2D0"/>
<dbReference type="Pfam" id="PF06108">
    <property type="entry name" value="DUF952"/>
    <property type="match status" value="1"/>
</dbReference>
<dbReference type="Gene3D" id="3.20.170.20">
    <property type="entry name" value="Protein of unknown function DUF952"/>
    <property type="match status" value="1"/>
</dbReference>
<dbReference type="PANTHER" id="PTHR34129">
    <property type="entry name" value="BLR1139 PROTEIN"/>
    <property type="match status" value="1"/>
</dbReference>
<accession>A0A917D2D0</accession>
<dbReference type="RefSeq" id="WP_188544923.1">
    <property type="nucleotide sequence ID" value="NZ_BMCU01000002.1"/>
</dbReference>
<dbReference type="PANTHER" id="PTHR34129:SF1">
    <property type="entry name" value="DUF952 DOMAIN-CONTAINING PROTEIN"/>
    <property type="match status" value="1"/>
</dbReference>
<reference evidence="1" key="1">
    <citation type="journal article" date="2014" name="Int. J. Syst. Evol. Microbiol.">
        <title>Complete genome sequence of Corynebacterium casei LMG S-19264T (=DSM 44701T), isolated from a smear-ripened cheese.</title>
        <authorList>
            <consortium name="US DOE Joint Genome Institute (JGI-PGF)"/>
            <person name="Walter F."/>
            <person name="Albersmeier A."/>
            <person name="Kalinowski J."/>
            <person name="Ruckert C."/>
        </authorList>
    </citation>
    <scope>NUCLEOTIDE SEQUENCE</scope>
    <source>
        <strain evidence="1">CCM 7905</strain>
    </source>
</reference>
<evidence type="ECO:0000313" key="2">
    <source>
        <dbReference type="Proteomes" id="UP000654257"/>
    </source>
</evidence>
<reference evidence="1" key="2">
    <citation type="submission" date="2020-09" db="EMBL/GenBank/DDBJ databases">
        <authorList>
            <person name="Sun Q."/>
            <person name="Sedlacek I."/>
        </authorList>
    </citation>
    <scope>NUCLEOTIDE SEQUENCE</scope>
    <source>
        <strain evidence="1">CCM 7905</strain>
    </source>
</reference>
<keyword evidence="2" id="KW-1185">Reference proteome</keyword>
<dbReference type="EMBL" id="BMCU01000002">
    <property type="protein sequence ID" value="GGG08454.1"/>
    <property type="molecule type" value="Genomic_DNA"/>
</dbReference>
<protein>
    <submittedName>
        <fullName evidence="1">Glutathione S-transferase</fullName>
    </submittedName>
</protein>
<dbReference type="InterPro" id="IPR009297">
    <property type="entry name" value="DUF952"/>
</dbReference>
<evidence type="ECO:0000313" key="1">
    <source>
        <dbReference type="EMBL" id="GGG08454.1"/>
    </source>
</evidence>
<comment type="caution">
    <text evidence="1">The sequence shown here is derived from an EMBL/GenBank/DDBJ whole genome shotgun (WGS) entry which is preliminary data.</text>
</comment>